<evidence type="ECO:0000313" key="16">
    <source>
        <dbReference type="EMBL" id="QDZ07751.1"/>
    </source>
</evidence>
<dbReference type="Pfam" id="PF00593">
    <property type="entry name" value="TonB_dep_Rec_b-barrel"/>
    <property type="match status" value="1"/>
</dbReference>
<evidence type="ECO:0000256" key="10">
    <source>
        <dbReference type="ARBA" id="ARBA00023237"/>
    </source>
</evidence>
<keyword evidence="5 11" id="KW-0812">Transmembrane</keyword>
<dbReference type="PROSITE" id="PS52016">
    <property type="entry name" value="TONB_DEPENDENT_REC_3"/>
    <property type="match status" value="1"/>
</dbReference>
<evidence type="ECO:0000256" key="6">
    <source>
        <dbReference type="ARBA" id="ARBA00023004"/>
    </source>
</evidence>
<comment type="similarity">
    <text evidence="11 12">Belongs to the TonB-dependent receptor family.</text>
</comment>
<dbReference type="Pfam" id="PF07715">
    <property type="entry name" value="Plug"/>
    <property type="match status" value="1"/>
</dbReference>
<accession>A0A5B8LI71</accession>
<evidence type="ECO:0000256" key="4">
    <source>
        <dbReference type="ARBA" id="ARBA00022496"/>
    </source>
</evidence>
<feature type="domain" description="TonB-dependent receptor-like beta-barrel" evidence="14">
    <location>
        <begin position="398"/>
        <end position="821"/>
    </location>
</feature>
<keyword evidence="6" id="KW-0408">Iron</keyword>
<dbReference type="Gene3D" id="2.40.170.20">
    <property type="entry name" value="TonB-dependent receptor, beta-barrel domain"/>
    <property type="match status" value="2"/>
</dbReference>
<evidence type="ECO:0000313" key="17">
    <source>
        <dbReference type="Proteomes" id="UP000315673"/>
    </source>
</evidence>
<dbReference type="PANTHER" id="PTHR32552">
    <property type="entry name" value="FERRICHROME IRON RECEPTOR-RELATED"/>
    <property type="match status" value="1"/>
</dbReference>
<dbReference type="KEGG" id="spai:FPZ24_09835"/>
<proteinExistence type="inferred from homology"/>
<keyword evidence="13" id="KW-0732">Signal</keyword>
<evidence type="ECO:0000256" key="12">
    <source>
        <dbReference type="RuleBase" id="RU003357"/>
    </source>
</evidence>
<dbReference type="PANTHER" id="PTHR32552:SF81">
    <property type="entry name" value="TONB-DEPENDENT OUTER MEMBRANE RECEPTOR"/>
    <property type="match status" value="1"/>
</dbReference>
<gene>
    <name evidence="16" type="ORF">FPZ24_09835</name>
</gene>
<keyword evidence="8 12" id="KW-0798">TonB box</keyword>
<dbReference type="InterPro" id="IPR012910">
    <property type="entry name" value="Plug_dom"/>
</dbReference>
<protein>
    <submittedName>
        <fullName evidence="16">TonB-dependent receptor</fullName>
    </submittedName>
</protein>
<reference evidence="16 17" key="1">
    <citation type="submission" date="2019-07" db="EMBL/GenBank/DDBJ databases">
        <title>Full genome sequence of Sphingomonas sp. 4R-6-7(HKS19).</title>
        <authorList>
            <person name="Im W.-T."/>
        </authorList>
    </citation>
    <scope>NUCLEOTIDE SEQUENCE [LARGE SCALE GENOMIC DNA]</scope>
    <source>
        <strain evidence="16 17">HKS19</strain>
    </source>
</reference>
<keyword evidence="17" id="KW-1185">Reference proteome</keyword>
<evidence type="ECO:0000256" key="11">
    <source>
        <dbReference type="PROSITE-ProRule" id="PRU01360"/>
    </source>
</evidence>
<dbReference type="EMBL" id="CP042306">
    <property type="protein sequence ID" value="QDZ07751.1"/>
    <property type="molecule type" value="Genomic_DNA"/>
</dbReference>
<organism evidence="16 17">
    <name type="scientific">Sphingomonas panacisoli</name>
    <dbReference type="NCBI Taxonomy" id="1813879"/>
    <lineage>
        <taxon>Bacteria</taxon>
        <taxon>Pseudomonadati</taxon>
        <taxon>Pseudomonadota</taxon>
        <taxon>Alphaproteobacteria</taxon>
        <taxon>Sphingomonadales</taxon>
        <taxon>Sphingomonadaceae</taxon>
        <taxon>Sphingomonas</taxon>
    </lineage>
</organism>
<keyword evidence="3 11" id="KW-1134">Transmembrane beta strand</keyword>
<evidence type="ECO:0000256" key="7">
    <source>
        <dbReference type="ARBA" id="ARBA00023065"/>
    </source>
</evidence>
<keyword evidence="10 11" id="KW-0998">Cell outer membrane</keyword>
<keyword evidence="16" id="KW-0675">Receptor</keyword>
<evidence type="ECO:0000259" key="15">
    <source>
        <dbReference type="Pfam" id="PF07715"/>
    </source>
</evidence>
<dbReference type="Proteomes" id="UP000315673">
    <property type="component" value="Chromosome"/>
</dbReference>
<dbReference type="GO" id="GO:0006826">
    <property type="term" value="P:iron ion transport"/>
    <property type="evidence" value="ECO:0007669"/>
    <property type="project" value="UniProtKB-KW"/>
</dbReference>
<evidence type="ECO:0000256" key="5">
    <source>
        <dbReference type="ARBA" id="ARBA00022692"/>
    </source>
</evidence>
<keyword evidence="7" id="KW-0406">Ion transport</keyword>
<feature type="signal peptide" evidence="13">
    <location>
        <begin position="1"/>
        <end position="27"/>
    </location>
</feature>
<comment type="subcellular location">
    <subcellularLocation>
        <location evidence="1 11">Cell outer membrane</location>
        <topology evidence="1 11">Multi-pass membrane protein</topology>
    </subcellularLocation>
</comment>
<keyword evidence="4" id="KW-0410">Iron transport</keyword>
<keyword evidence="2 11" id="KW-0813">Transport</keyword>
<evidence type="ECO:0000256" key="8">
    <source>
        <dbReference type="ARBA" id="ARBA00023077"/>
    </source>
</evidence>
<name>A0A5B8LI71_9SPHN</name>
<dbReference type="AlphaFoldDB" id="A0A5B8LI71"/>
<dbReference type="InterPro" id="IPR000531">
    <property type="entry name" value="Beta-barrel_TonB"/>
</dbReference>
<dbReference type="InterPro" id="IPR039426">
    <property type="entry name" value="TonB-dep_rcpt-like"/>
</dbReference>
<feature type="chain" id="PRO_5023016138" evidence="13">
    <location>
        <begin position="28"/>
        <end position="875"/>
    </location>
</feature>
<dbReference type="InterPro" id="IPR036942">
    <property type="entry name" value="Beta-barrel_TonB_sf"/>
</dbReference>
<dbReference type="SUPFAM" id="SSF56935">
    <property type="entry name" value="Porins"/>
    <property type="match status" value="1"/>
</dbReference>
<evidence type="ECO:0000259" key="14">
    <source>
        <dbReference type="Pfam" id="PF00593"/>
    </source>
</evidence>
<sequence length="875" mass="94135">MQLSSRLRAQLLLGGALLAMTATPALAQTAPAPAAAPQDQPAPDDNAGAGLADIVVTATKVQTNLQKTPISISVLSTESLTDRHVQSLFNLADGTVPSLRIATFEARQSALTIGIRGIVPYDQNQTARDGGVSVYIDGVALGKTQGLNAALFDIERIEVLKGPQGTLFGRNTEGGALSLVTKAPTGEWGGNLTAGLGNYGSRNANININLPEFMGFSFKFDGVYQHQDATVKDPLTGSTGWNYYDRKGGRAAARWKPFAGFTADFAYDYAKDDNTPQYSQLLSYNPNKYLVGTYTNPQTGVVGTSLFVPGTGAATPIACGGTITAAQAAAGRPICVAPLAPLVKVHTGRQTVADIGVPQQPSVDITHGFSANLKYTAAPWLELRSITAWRGVSTDQWDNSGGANRSTFAPNATFSRYSLSFLRQHQFSQEFQAVGSSGGFSYVVGAYYYTERATEYAATPLSNLWNADGSAYTIRSPIPGPGTITGANSGYQQYDASCANNLAAVVPQFANSCQFITRASEAFDHNYSIFGNLTYTPEGADWLHVTAGGRWTKDKRRGQLYVVNNRADINPLSATVNSVAAPFRFSNSISRFDPMVNIAIDASDDIHLYAKYATGFRAGGANDRSQSFNSFGPEAVKSYEVGAKMEFLDRKVRLNLAGYIMNRSNTQFDFDLFDTTATSPTNGAHIEQTQNAGQSKIRGVEADLTIRPIPELTLTASYAYTYWKAPSAVNSITGGLPQQLYIVYTPNNAASGSIDYEVPIAGGDTKVRFHLDANYASSQYSFQLEPTKTDPSFVVNGRVALTDVKVSDTNKVTLAFWVRNLFDRTYVYRRSAANSSPVLNYNGTTLVSTNYGGILGDYGNLNPPRTWGFELSAKF</sequence>
<evidence type="ECO:0000256" key="1">
    <source>
        <dbReference type="ARBA" id="ARBA00004571"/>
    </source>
</evidence>
<evidence type="ECO:0000256" key="2">
    <source>
        <dbReference type="ARBA" id="ARBA00022448"/>
    </source>
</evidence>
<feature type="domain" description="TonB-dependent receptor plug" evidence="15">
    <location>
        <begin position="65"/>
        <end position="176"/>
    </location>
</feature>
<keyword evidence="9 11" id="KW-0472">Membrane</keyword>
<dbReference type="OrthoDB" id="7455914at2"/>
<evidence type="ECO:0000256" key="3">
    <source>
        <dbReference type="ARBA" id="ARBA00022452"/>
    </source>
</evidence>
<evidence type="ECO:0000256" key="13">
    <source>
        <dbReference type="SAM" id="SignalP"/>
    </source>
</evidence>
<evidence type="ECO:0000256" key="9">
    <source>
        <dbReference type="ARBA" id="ARBA00023136"/>
    </source>
</evidence>
<dbReference type="RefSeq" id="WP_146571541.1">
    <property type="nucleotide sequence ID" value="NZ_CP042306.1"/>
</dbReference>
<dbReference type="GO" id="GO:0009279">
    <property type="term" value="C:cell outer membrane"/>
    <property type="evidence" value="ECO:0007669"/>
    <property type="project" value="UniProtKB-SubCell"/>
</dbReference>